<accession>A0AAJ4ZA59</accession>
<evidence type="ECO:0000313" key="4">
    <source>
        <dbReference type="Proteomes" id="UP000254589"/>
    </source>
</evidence>
<reference evidence="2 4" key="3">
    <citation type="submission" date="2018-06" db="EMBL/GenBank/DDBJ databases">
        <authorList>
            <consortium name="Pathogen Informatics"/>
            <person name="Doyle S."/>
        </authorList>
    </citation>
    <scope>NUCLEOTIDE SEQUENCE [LARGE SCALE GENOMIC DNA]</scope>
    <source>
        <strain evidence="2 4">NCTC13159</strain>
    </source>
</reference>
<name>A0AAJ4ZA59_PANPU</name>
<gene>
    <name evidence="2" type="primary">phnA_1</name>
    <name evidence="2" type="ORF">NCTC13159_01077</name>
    <name evidence="1" type="ORF">RO07_15745</name>
</gene>
<dbReference type="Proteomes" id="UP000254589">
    <property type="component" value="Unassembled WGS sequence"/>
</dbReference>
<keyword evidence="2" id="KW-0378">Hydrolase</keyword>
<keyword evidence="3" id="KW-1185">Reference proteome</keyword>
<dbReference type="Proteomes" id="UP000035086">
    <property type="component" value="Chromosome"/>
</dbReference>
<dbReference type="PANTHER" id="PTHR10151:SF120">
    <property type="entry name" value="BIS(5'-ADENOSYL)-TRIPHOSPHATASE"/>
    <property type="match status" value="1"/>
</dbReference>
<dbReference type="GO" id="GO:0047400">
    <property type="term" value="F:phosphonoacetate hydrolase activity"/>
    <property type="evidence" value="ECO:0007669"/>
    <property type="project" value="UniProtKB-EC"/>
</dbReference>
<dbReference type="EMBL" id="CP010310">
    <property type="protein sequence ID" value="AJC23382.2"/>
    <property type="molecule type" value="Genomic_DNA"/>
</dbReference>
<proteinExistence type="predicted"/>
<dbReference type="PANTHER" id="PTHR10151">
    <property type="entry name" value="ECTONUCLEOTIDE PYROPHOSPHATASE/PHOSPHODIESTERASE"/>
    <property type="match status" value="1"/>
</dbReference>
<evidence type="ECO:0000313" key="2">
    <source>
        <dbReference type="EMBL" id="SUA89610.1"/>
    </source>
</evidence>
<dbReference type="SUPFAM" id="SSF53649">
    <property type="entry name" value="Alkaline phosphatase-like"/>
    <property type="match status" value="1"/>
</dbReference>
<dbReference type="Gene3D" id="3.40.720.10">
    <property type="entry name" value="Alkaline Phosphatase, subunit A"/>
    <property type="match status" value="1"/>
</dbReference>
<dbReference type="EC" id="3.11.1.2" evidence="2"/>
<dbReference type="AlphaFoldDB" id="A0AAJ4ZA59"/>
<evidence type="ECO:0000313" key="3">
    <source>
        <dbReference type="Proteomes" id="UP000035086"/>
    </source>
</evidence>
<reference evidence="1" key="2">
    <citation type="submission" date="2016-11" db="EMBL/GenBank/DDBJ databases">
        <title>Complete Genome Sequencing of Pandoraea pulmonicola DSM 16583.</title>
        <authorList>
            <person name="Chan K.-G."/>
        </authorList>
    </citation>
    <scope>NUCLEOTIDE SEQUENCE</scope>
    <source>
        <strain evidence="1">DSM 16583</strain>
    </source>
</reference>
<dbReference type="Pfam" id="PF01663">
    <property type="entry name" value="Phosphodiest"/>
    <property type="match status" value="1"/>
</dbReference>
<organism evidence="2 4">
    <name type="scientific">Pandoraea pulmonicola</name>
    <dbReference type="NCBI Taxonomy" id="93221"/>
    <lineage>
        <taxon>Bacteria</taxon>
        <taxon>Pseudomonadati</taxon>
        <taxon>Pseudomonadota</taxon>
        <taxon>Betaproteobacteria</taxon>
        <taxon>Burkholderiales</taxon>
        <taxon>Burkholderiaceae</taxon>
        <taxon>Pandoraea</taxon>
    </lineage>
</organism>
<dbReference type="EMBL" id="UGSJ01000001">
    <property type="protein sequence ID" value="SUA89610.1"/>
    <property type="molecule type" value="Genomic_DNA"/>
</dbReference>
<sequence length="513" mass="54499">MHTYFRQNVFEGSQMEARTRVLVVSFDGLRPDRVSRELTPNLWRLKQLGITLSQHRTVYPSETRTGFPSLVTGATTGEHGLVGNKYVDRSVVPERYVDTSDAVLLRQLDVESGGRLMSVASLGETLARAGRSLAVLSTNTPGTTRLFHHKAEDFGHIRLSGYFREACTPADALALAEATVGPLPPIPSTNAPDKLGQQWLTSAFLEIVWPKYRPDVTILSYGEPDIASHFHGTGAPSTNEILAWCDAQFGRLLDWWEAEGRANGVQLMAVSDHGHVTGHTRVSVIESLQAAGFRAGPAPGAGIDVVVVPGQVGALYLAEPEDSRICRLVAALSSEPWCGPIFTRRRGAARGVAPGSLGSDLVFGDHARAPDVSFAFRSDDTVDAFGLVGGTHYAGTLRSGLGVHGGLHPNEMAALGVVAGGAFAAEGLVSQVPTGICDIAPTILHILGIARATSTAGRVLHEVLRNNAANEPAVSEETFEARLGGFHQTLVRVNVGGTCYVAHGTADGVSVSR</sequence>
<reference evidence="3" key="1">
    <citation type="submission" date="2014-12" db="EMBL/GenBank/DDBJ databases">
        <title>Complete Genome Sequencing of Pandoraea pulmonicola DSM 16583.</title>
        <authorList>
            <person name="Chan K.-G."/>
        </authorList>
    </citation>
    <scope>NUCLEOTIDE SEQUENCE [LARGE SCALE GENOMIC DNA]</scope>
    <source>
        <strain evidence="3">DSM 16583</strain>
    </source>
</reference>
<dbReference type="InterPro" id="IPR017850">
    <property type="entry name" value="Alkaline_phosphatase_core_sf"/>
</dbReference>
<dbReference type="KEGG" id="ppul:RO07_15745"/>
<dbReference type="InterPro" id="IPR002591">
    <property type="entry name" value="Phosphodiest/P_Trfase"/>
</dbReference>
<protein>
    <submittedName>
        <fullName evidence="1">Nucleotide pyrophosphatase</fullName>
    </submittedName>
    <submittedName>
        <fullName evidence="2">Phosphonoacetate hydrolase</fullName>
        <ecNumber evidence="2">3.11.1.2</ecNumber>
    </submittedName>
</protein>
<evidence type="ECO:0000313" key="1">
    <source>
        <dbReference type="EMBL" id="AJC23382.2"/>
    </source>
</evidence>